<protein>
    <submittedName>
        <fullName evidence="2 3">Uncharacterized protein</fullName>
    </submittedName>
</protein>
<dbReference type="ExpressionAtlas" id="A0A2K2D7H6">
    <property type="expression patterns" value="baseline"/>
</dbReference>
<keyword evidence="4" id="KW-1185">Reference proteome</keyword>
<gene>
    <name evidence="2" type="ORF">BRADI_2g07765v3</name>
</gene>
<dbReference type="EMBL" id="CM000881">
    <property type="protein sequence ID" value="PNT70213.1"/>
    <property type="molecule type" value="Genomic_DNA"/>
</dbReference>
<reference evidence="2 3" key="1">
    <citation type="journal article" date="2010" name="Nature">
        <title>Genome sequencing and analysis of the model grass Brachypodium distachyon.</title>
        <authorList>
            <consortium name="International Brachypodium Initiative"/>
        </authorList>
    </citation>
    <scope>NUCLEOTIDE SEQUENCE [LARGE SCALE GENOMIC DNA]</scope>
    <source>
        <strain evidence="2 3">Bd21</strain>
    </source>
</reference>
<accession>A0A2K2D7H6</accession>
<evidence type="ECO:0000313" key="4">
    <source>
        <dbReference type="Proteomes" id="UP000008810"/>
    </source>
</evidence>
<keyword evidence="1" id="KW-1133">Transmembrane helix</keyword>
<reference evidence="3" key="3">
    <citation type="submission" date="2018-08" db="UniProtKB">
        <authorList>
            <consortium name="EnsemblPlants"/>
        </authorList>
    </citation>
    <scope>IDENTIFICATION</scope>
    <source>
        <strain evidence="3">cv. Bd21</strain>
    </source>
</reference>
<keyword evidence="1" id="KW-0812">Transmembrane</keyword>
<organism evidence="2">
    <name type="scientific">Brachypodium distachyon</name>
    <name type="common">Purple false brome</name>
    <name type="synonym">Trachynia distachya</name>
    <dbReference type="NCBI Taxonomy" id="15368"/>
    <lineage>
        <taxon>Eukaryota</taxon>
        <taxon>Viridiplantae</taxon>
        <taxon>Streptophyta</taxon>
        <taxon>Embryophyta</taxon>
        <taxon>Tracheophyta</taxon>
        <taxon>Spermatophyta</taxon>
        <taxon>Magnoliopsida</taxon>
        <taxon>Liliopsida</taxon>
        <taxon>Poales</taxon>
        <taxon>Poaceae</taxon>
        <taxon>BOP clade</taxon>
        <taxon>Pooideae</taxon>
        <taxon>Stipodae</taxon>
        <taxon>Brachypodieae</taxon>
        <taxon>Brachypodium</taxon>
    </lineage>
</organism>
<evidence type="ECO:0000313" key="3">
    <source>
        <dbReference type="EnsemblPlants" id="PNT70213"/>
    </source>
</evidence>
<evidence type="ECO:0000313" key="2">
    <source>
        <dbReference type="EMBL" id="PNT70213.1"/>
    </source>
</evidence>
<feature type="transmembrane region" description="Helical" evidence="1">
    <location>
        <begin position="188"/>
        <end position="211"/>
    </location>
</feature>
<reference evidence="2" key="2">
    <citation type="submission" date="2017-06" db="EMBL/GenBank/DDBJ databases">
        <title>WGS assembly of Brachypodium distachyon.</title>
        <authorList>
            <consortium name="The International Brachypodium Initiative"/>
            <person name="Lucas S."/>
            <person name="Harmon-Smith M."/>
            <person name="Lail K."/>
            <person name="Tice H."/>
            <person name="Grimwood J."/>
            <person name="Bruce D."/>
            <person name="Barry K."/>
            <person name="Shu S."/>
            <person name="Lindquist E."/>
            <person name="Wang M."/>
            <person name="Pitluck S."/>
            <person name="Vogel J.P."/>
            <person name="Garvin D.F."/>
            <person name="Mockler T.C."/>
            <person name="Schmutz J."/>
            <person name="Rokhsar D."/>
            <person name="Bevan M.W."/>
        </authorList>
    </citation>
    <scope>NUCLEOTIDE SEQUENCE</scope>
    <source>
        <strain evidence="2">Bd21</strain>
    </source>
</reference>
<name>A0A2K2D7H6_BRADI</name>
<proteinExistence type="predicted"/>
<dbReference type="Gramene" id="PNT70213">
    <property type="protein sequence ID" value="PNT70213"/>
    <property type="gene ID" value="BRADI_2g07765v3"/>
</dbReference>
<sequence>MAGRAPASNPPLLKLSFDLLPPIRPMIRCSVLAIRFPGCGRLGSSSMDRPIGVSHAPVVVDLKNFEGKLNCRWMARRRIQADVSDCCWMRRIPRPFRSSTSSPVRSAHTPHDCPSARVMASTMLLQQSLPESDLDQYCIIFYLVIRNVFALHGHRLDSPAESMCAVRSWFLRRSLLAARGAGSRARTVLWFMQTIRNIVLIFLSVFLLYYLRSLNLNNDNNL</sequence>
<keyword evidence="1" id="KW-0472">Membrane</keyword>
<dbReference type="InParanoid" id="A0A2K2D7H6"/>
<evidence type="ECO:0000256" key="1">
    <source>
        <dbReference type="SAM" id="Phobius"/>
    </source>
</evidence>
<dbReference type="Proteomes" id="UP000008810">
    <property type="component" value="Chromosome 2"/>
</dbReference>
<dbReference type="AlphaFoldDB" id="A0A2K2D7H6"/>
<dbReference type="EnsemblPlants" id="PNT70213">
    <property type="protein sequence ID" value="PNT70213"/>
    <property type="gene ID" value="BRADI_2g07765v3"/>
</dbReference>